<sequence length="114" mass="12624">MCHFSNCIDPHPANQKGCKKNDRTFTHIENDDNSASPLRAGASGAPTPVPDRNNEQCQPANRQKSHTNDSRGVPSADDQEDTPDEALLQRQGTGRYNLRPRPPTSTKLRDFVLT</sequence>
<evidence type="ECO:0000313" key="2">
    <source>
        <dbReference type="EMBL" id="KAJ1108787.1"/>
    </source>
</evidence>
<gene>
    <name evidence="2" type="ORF">NDU88_006157</name>
</gene>
<accession>A0AAV7N050</accession>
<proteinExistence type="predicted"/>
<feature type="compositionally biased region" description="Basic and acidic residues" evidence="1">
    <location>
        <begin position="19"/>
        <end position="30"/>
    </location>
</feature>
<evidence type="ECO:0000256" key="1">
    <source>
        <dbReference type="SAM" id="MobiDB-lite"/>
    </source>
</evidence>
<dbReference type="Proteomes" id="UP001066276">
    <property type="component" value="Chromosome 9"/>
</dbReference>
<feature type="region of interest" description="Disordered" evidence="1">
    <location>
        <begin position="1"/>
        <end position="114"/>
    </location>
</feature>
<comment type="caution">
    <text evidence="2">The sequence shown here is derived from an EMBL/GenBank/DDBJ whole genome shotgun (WGS) entry which is preliminary data.</text>
</comment>
<dbReference type="EMBL" id="JANPWB010000013">
    <property type="protein sequence ID" value="KAJ1108787.1"/>
    <property type="molecule type" value="Genomic_DNA"/>
</dbReference>
<name>A0AAV7N050_PLEWA</name>
<dbReference type="AlphaFoldDB" id="A0AAV7N050"/>
<reference evidence="2" key="1">
    <citation type="journal article" date="2022" name="bioRxiv">
        <title>Sequencing and chromosome-scale assembly of the giantPleurodeles waltlgenome.</title>
        <authorList>
            <person name="Brown T."/>
            <person name="Elewa A."/>
            <person name="Iarovenko S."/>
            <person name="Subramanian E."/>
            <person name="Araus A.J."/>
            <person name="Petzold A."/>
            <person name="Susuki M."/>
            <person name="Suzuki K.-i.T."/>
            <person name="Hayashi T."/>
            <person name="Toyoda A."/>
            <person name="Oliveira C."/>
            <person name="Osipova E."/>
            <person name="Leigh N.D."/>
            <person name="Simon A."/>
            <person name="Yun M.H."/>
        </authorList>
    </citation>
    <scope>NUCLEOTIDE SEQUENCE</scope>
    <source>
        <strain evidence="2">20211129_DDA</strain>
        <tissue evidence="2">Liver</tissue>
    </source>
</reference>
<protein>
    <submittedName>
        <fullName evidence="2">Uncharacterized protein</fullName>
    </submittedName>
</protein>
<evidence type="ECO:0000313" key="3">
    <source>
        <dbReference type="Proteomes" id="UP001066276"/>
    </source>
</evidence>
<organism evidence="2 3">
    <name type="scientific">Pleurodeles waltl</name>
    <name type="common">Iberian ribbed newt</name>
    <dbReference type="NCBI Taxonomy" id="8319"/>
    <lineage>
        <taxon>Eukaryota</taxon>
        <taxon>Metazoa</taxon>
        <taxon>Chordata</taxon>
        <taxon>Craniata</taxon>
        <taxon>Vertebrata</taxon>
        <taxon>Euteleostomi</taxon>
        <taxon>Amphibia</taxon>
        <taxon>Batrachia</taxon>
        <taxon>Caudata</taxon>
        <taxon>Salamandroidea</taxon>
        <taxon>Salamandridae</taxon>
        <taxon>Pleurodelinae</taxon>
        <taxon>Pleurodeles</taxon>
    </lineage>
</organism>
<keyword evidence="3" id="KW-1185">Reference proteome</keyword>